<gene>
    <name evidence="2" type="ORF">A3H75_00170</name>
</gene>
<dbReference type="AlphaFoldDB" id="A0A1F7VEY5"/>
<proteinExistence type="predicted"/>
<dbReference type="InterPro" id="IPR010982">
    <property type="entry name" value="Lambda_DNA-bd_dom_sf"/>
</dbReference>
<dbReference type="EMBL" id="MGES01000015">
    <property type="protein sequence ID" value="OGL89100.1"/>
    <property type="molecule type" value="Genomic_DNA"/>
</dbReference>
<accession>A0A1F7VEY5</accession>
<evidence type="ECO:0000313" key="3">
    <source>
        <dbReference type="Proteomes" id="UP000176678"/>
    </source>
</evidence>
<dbReference type="STRING" id="1802410.A3H75_00170"/>
<organism evidence="2 3">
    <name type="scientific">Candidatus Uhrbacteria bacterium RIFCSPLOWO2_02_FULL_51_9</name>
    <dbReference type="NCBI Taxonomy" id="1802410"/>
    <lineage>
        <taxon>Bacteria</taxon>
        <taxon>Candidatus Uhriibacteriota</taxon>
    </lineage>
</organism>
<dbReference type="CDD" id="cd00093">
    <property type="entry name" value="HTH_XRE"/>
    <property type="match status" value="1"/>
</dbReference>
<evidence type="ECO:0000313" key="2">
    <source>
        <dbReference type="EMBL" id="OGL89100.1"/>
    </source>
</evidence>
<evidence type="ECO:0000259" key="1">
    <source>
        <dbReference type="PROSITE" id="PS50943"/>
    </source>
</evidence>
<comment type="caution">
    <text evidence="2">The sequence shown here is derived from an EMBL/GenBank/DDBJ whole genome shotgun (WGS) entry which is preliminary data.</text>
</comment>
<reference evidence="2 3" key="1">
    <citation type="journal article" date="2016" name="Nat. Commun.">
        <title>Thousands of microbial genomes shed light on interconnected biogeochemical processes in an aquifer system.</title>
        <authorList>
            <person name="Anantharaman K."/>
            <person name="Brown C.T."/>
            <person name="Hug L.A."/>
            <person name="Sharon I."/>
            <person name="Castelle C.J."/>
            <person name="Probst A.J."/>
            <person name="Thomas B.C."/>
            <person name="Singh A."/>
            <person name="Wilkins M.J."/>
            <person name="Karaoz U."/>
            <person name="Brodie E.L."/>
            <person name="Williams K.H."/>
            <person name="Hubbard S.S."/>
            <person name="Banfield J.F."/>
        </authorList>
    </citation>
    <scope>NUCLEOTIDE SEQUENCE [LARGE SCALE GENOMIC DNA]</scope>
</reference>
<sequence>MQSYTAFKKQLLKDPKIKEAYDELGPEFALIGAIIEKRLKKGMTQAQLARKIGTKQSAIARLESGNYNPSFAFLGKVAKALDGRLRISL</sequence>
<dbReference type="SMART" id="SM00530">
    <property type="entry name" value="HTH_XRE"/>
    <property type="match status" value="1"/>
</dbReference>
<dbReference type="PROSITE" id="PS50943">
    <property type="entry name" value="HTH_CROC1"/>
    <property type="match status" value="1"/>
</dbReference>
<dbReference type="InterPro" id="IPR001387">
    <property type="entry name" value="Cro/C1-type_HTH"/>
</dbReference>
<protein>
    <submittedName>
        <fullName evidence="2">Transcriptional regulator</fullName>
    </submittedName>
</protein>
<name>A0A1F7VEY5_9BACT</name>
<dbReference type="SUPFAM" id="SSF47413">
    <property type="entry name" value="lambda repressor-like DNA-binding domains"/>
    <property type="match status" value="1"/>
</dbReference>
<dbReference type="Gene3D" id="1.10.260.40">
    <property type="entry name" value="lambda repressor-like DNA-binding domains"/>
    <property type="match status" value="1"/>
</dbReference>
<dbReference type="Proteomes" id="UP000176678">
    <property type="component" value="Unassembled WGS sequence"/>
</dbReference>
<dbReference type="Pfam" id="PF01381">
    <property type="entry name" value="HTH_3"/>
    <property type="match status" value="1"/>
</dbReference>
<feature type="domain" description="HTH cro/C1-type" evidence="1">
    <location>
        <begin position="34"/>
        <end position="88"/>
    </location>
</feature>
<dbReference type="GO" id="GO:0003677">
    <property type="term" value="F:DNA binding"/>
    <property type="evidence" value="ECO:0007669"/>
    <property type="project" value="InterPro"/>
</dbReference>